<dbReference type="Proteomes" id="UP000274756">
    <property type="component" value="Unassembled WGS sequence"/>
</dbReference>
<dbReference type="InterPro" id="IPR036860">
    <property type="entry name" value="SH2_dom_sf"/>
</dbReference>
<reference evidence="3 5" key="2">
    <citation type="submission" date="2018-11" db="EMBL/GenBank/DDBJ databases">
        <authorList>
            <consortium name="Pathogen Informatics"/>
        </authorList>
    </citation>
    <scope>NUCLEOTIDE SEQUENCE [LARGE SCALE GENOMIC DNA]</scope>
</reference>
<dbReference type="OrthoDB" id="21085at2759"/>
<dbReference type="InterPro" id="IPR000980">
    <property type="entry name" value="SH2"/>
</dbReference>
<dbReference type="Proteomes" id="UP000038040">
    <property type="component" value="Unplaced"/>
</dbReference>
<dbReference type="SMART" id="SM00252">
    <property type="entry name" value="SH2"/>
    <property type="match status" value="1"/>
</dbReference>
<organism evidence="4 6">
    <name type="scientific">Dracunculus medinensis</name>
    <name type="common">Guinea worm</name>
    <dbReference type="NCBI Taxonomy" id="318479"/>
    <lineage>
        <taxon>Eukaryota</taxon>
        <taxon>Metazoa</taxon>
        <taxon>Ecdysozoa</taxon>
        <taxon>Nematoda</taxon>
        <taxon>Chromadorea</taxon>
        <taxon>Rhabditida</taxon>
        <taxon>Spirurina</taxon>
        <taxon>Dracunculoidea</taxon>
        <taxon>Dracunculidae</taxon>
        <taxon>Dracunculus</taxon>
    </lineage>
</organism>
<keyword evidence="5" id="KW-1185">Reference proteome</keyword>
<dbReference type="Pfam" id="PF00017">
    <property type="entry name" value="SH2"/>
    <property type="match status" value="1"/>
</dbReference>
<reference evidence="6" key="1">
    <citation type="submission" date="2017-02" db="UniProtKB">
        <authorList>
            <consortium name="WormBaseParasite"/>
        </authorList>
    </citation>
    <scope>IDENTIFICATION</scope>
</reference>
<dbReference type="EMBL" id="UYYG01001150">
    <property type="protein sequence ID" value="VDN54510.1"/>
    <property type="molecule type" value="Genomic_DNA"/>
</dbReference>
<proteinExistence type="predicted"/>
<dbReference type="PROSITE" id="PS50001">
    <property type="entry name" value="SH2"/>
    <property type="match status" value="1"/>
</dbReference>
<evidence type="ECO:0000313" key="3">
    <source>
        <dbReference type="EMBL" id="VDN54510.1"/>
    </source>
</evidence>
<sequence>MRIGHPRPPSPFDLFIRSRVGVVRSDKQVLSTKDDSMNNKIGQISSKKIDRNEKEHLEQRKVSLLEQIVRSHPIWYLPYIGRSAAVHLLRPMEQGAFIVRSSSKSNAMALSIRLPSDFDADIDHYLIESIADRTVRLESSPNNFKSLPLLIEHYCLNGEELQTCLALPAVIASCRTSVQLQSIALMGQEEILTISQKFDRKRREDCKQMSSLTCIALFTYKI</sequence>
<dbReference type="CDD" id="cd00173">
    <property type="entry name" value="SH2"/>
    <property type="match status" value="1"/>
</dbReference>
<dbReference type="PRINTS" id="PR00401">
    <property type="entry name" value="SH2DOMAIN"/>
</dbReference>
<evidence type="ECO:0000313" key="4">
    <source>
        <dbReference type="Proteomes" id="UP000038040"/>
    </source>
</evidence>
<dbReference type="AlphaFoldDB" id="A0A0N4U0N7"/>
<dbReference type="PANTHER" id="PTHR15832">
    <property type="entry name" value="SHC (SRC HOMOLOGY DOMAIN C-TERMINAL) ADAPTOR HOMOLOG"/>
    <property type="match status" value="1"/>
</dbReference>
<evidence type="ECO:0000313" key="5">
    <source>
        <dbReference type="Proteomes" id="UP000274756"/>
    </source>
</evidence>
<dbReference type="Gene3D" id="3.30.505.10">
    <property type="entry name" value="SH2 domain"/>
    <property type="match status" value="1"/>
</dbReference>
<protein>
    <submittedName>
        <fullName evidence="6">SH2 domain-containing protein</fullName>
    </submittedName>
</protein>
<dbReference type="STRING" id="318479.A0A0N4U0N7"/>
<dbReference type="WBParaSite" id="DME_0000012301-mRNA-1">
    <property type="protein sequence ID" value="DME_0000012301-mRNA-1"/>
    <property type="gene ID" value="DME_0000012301"/>
</dbReference>
<accession>A0A0N4U0N7</accession>
<evidence type="ECO:0000259" key="2">
    <source>
        <dbReference type="PROSITE" id="PS50001"/>
    </source>
</evidence>
<evidence type="ECO:0000256" key="1">
    <source>
        <dbReference type="PROSITE-ProRule" id="PRU00191"/>
    </source>
</evidence>
<gene>
    <name evidence="3" type="ORF">DME_LOCUS4483</name>
</gene>
<name>A0A0N4U0N7_DRAME</name>
<evidence type="ECO:0000313" key="6">
    <source>
        <dbReference type="WBParaSite" id="DME_0000012301-mRNA-1"/>
    </source>
</evidence>
<feature type="domain" description="SH2" evidence="2">
    <location>
        <begin position="75"/>
        <end position="169"/>
    </location>
</feature>
<keyword evidence="1" id="KW-0727">SH2 domain</keyword>
<dbReference type="PANTHER" id="PTHR15832:SF2">
    <property type="entry name" value="SH2 DOMAIN-CONTAINING PROTEIN"/>
    <property type="match status" value="1"/>
</dbReference>
<dbReference type="SUPFAM" id="SSF55550">
    <property type="entry name" value="SH2 domain"/>
    <property type="match status" value="1"/>
</dbReference>